<dbReference type="GeneID" id="36541434"/>
<evidence type="ECO:0000259" key="2">
    <source>
        <dbReference type="PROSITE" id="PS50263"/>
    </source>
</evidence>
<gene>
    <name evidence="3" type="ORF">P168DRAFT_244104</name>
</gene>
<dbReference type="Gene3D" id="3.60.110.10">
    <property type="entry name" value="Carbon-nitrogen hydrolase"/>
    <property type="match status" value="1"/>
</dbReference>
<dbReference type="Gene3D" id="3.40.50.12500">
    <property type="match status" value="1"/>
</dbReference>
<reference evidence="3" key="1">
    <citation type="submission" date="2016-12" db="EMBL/GenBank/DDBJ databases">
        <title>The genomes of Aspergillus section Nigri reveals drivers in fungal speciation.</title>
        <authorList>
            <consortium name="DOE Joint Genome Institute"/>
            <person name="Vesth T.C."/>
            <person name="Nybo J."/>
            <person name="Theobald S."/>
            <person name="Brandl J."/>
            <person name="Frisvad J.C."/>
            <person name="Nielsen K.F."/>
            <person name="Lyhne E.K."/>
            <person name="Kogle M.E."/>
            <person name="Kuo A."/>
            <person name="Riley R."/>
            <person name="Clum A."/>
            <person name="Nolan M."/>
            <person name="Lipzen A."/>
            <person name="Salamov A."/>
            <person name="Henrissat B."/>
            <person name="Wiebenga A."/>
            <person name="De vries R.P."/>
            <person name="Grigoriev I.V."/>
            <person name="Mortensen U.H."/>
            <person name="Andersen M.R."/>
            <person name="Baker S.E."/>
        </authorList>
    </citation>
    <scope>NUCLEOTIDE SEQUENCE</scope>
    <source>
        <strain evidence="3">IBT 28561</strain>
    </source>
</reference>
<dbReference type="PROSITE" id="PS50263">
    <property type="entry name" value="CN_HYDROLASE"/>
    <property type="match status" value="1"/>
</dbReference>
<dbReference type="InterPro" id="IPR036526">
    <property type="entry name" value="C-N_Hydrolase_sf"/>
</dbReference>
<dbReference type="GO" id="GO:0016787">
    <property type="term" value="F:hydrolase activity"/>
    <property type="evidence" value="ECO:0007669"/>
    <property type="project" value="UniProtKB-KW"/>
</dbReference>
<comment type="similarity">
    <text evidence="1">Belongs to the HyuE racemase family.</text>
</comment>
<dbReference type="Pfam" id="PF00795">
    <property type="entry name" value="CN_hydrolase"/>
    <property type="match status" value="1"/>
</dbReference>
<dbReference type="PANTHER" id="PTHR28047:SF6">
    <property type="entry name" value="CN HYDROLASE DOMAIN-CONTAINING PROTEIN"/>
    <property type="match status" value="1"/>
</dbReference>
<evidence type="ECO:0000313" key="3">
    <source>
        <dbReference type="EMBL" id="PKY00222.1"/>
    </source>
</evidence>
<comment type="caution">
    <text evidence="3">The sequence shown here is derived from an EMBL/GenBank/DDBJ whole genome shotgun (WGS) entry which is preliminary data.</text>
</comment>
<dbReference type="InterPro" id="IPR001920">
    <property type="entry name" value="Asp/Glu_race"/>
</dbReference>
<dbReference type="InterPro" id="IPR003010">
    <property type="entry name" value="C-N_Hydrolase"/>
</dbReference>
<dbReference type="EMBL" id="MSFM01000015">
    <property type="protein sequence ID" value="PKY00222.1"/>
    <property type="molecule type" value="Genomic_DNA"/>
</dbReference>
<feature type="domain" description="CN hydrolase" evidence="2">
    <location>
        <begin position="5"/>
        <end position="296"/>
    </location>
</feature>
<dbReference type="InterPro" id="IPR052186">
    <property type="entry name" value="Hydantoin_racemase-like"/>
</dbReference>
<keyword evidence="4" id="KW-1185">Reference proteome</keyword>
<dbReference type="InterPro" id="IPR015942">
    <property type="entry name" value="Asp/Glu/hydantoin_racemase"/>
</dbReference>
<dbReference type="CDD" id="cd07569">
    <property type="entry name" value="DCase"/>
    <property type="match status" value="1"/>
</dbReference>
<proteinExistence type="inferred from homology"/>
<dbReference type="InterPro" id="IPR053714">
    <property type="entry name" value="Iso_Racemase_Enz_sf"/>
</dbReference>
<sequence length="595" mass="64302">MSRIVRVAAAQMGTTNVWDARPDTLNRMIALLNNAADGGAQLVVFPETAFTTFFPRYIILDEQELESWFEHGDIRTAPNTKALFDTAQSRSVDIVVGFAETTDAGDHYNTCVYYHAATGSILSKYRKIHLPGDKEPFPDPEAVNQLEKRYFLPGDLGWQAFRVPGLVNPAGQGDPIMGMMICNDRRWAESWRVLGLQGVEIVLVGYNTTSFAPSLWGVAADIDPKEAEEISLFQHKLVMQCYSYTNSCFSVSAARAGLDDGKYPLIGGSTIIDPDGRLLVESKTTEDEVIIADCDLLLCRPGKTRTFDFARHRRVEHYGRIVQQTGVIEPPHETVVGPCVEAHTAQRPVGRYRILLVNPNSSKFMTDNCLASVQPTLPPDVDVVGFTAPEPAPTAVESHADGILSAAATLRALLPIAEQYDAFVVACYSDHPLIHALREEVRAPVVGIMEASLFSARTVGTRFGVVATSARSETMHADAVRQYGLSAFCAGVKSSGLSVLELDSANGNVVEKAMCSTAVELVQRGADTVTLGCAGMTNLKQAVQDAVGEDVTVIDGVVAGVHHVVGIIRSGLRTAKGGGYSSAKAQRVARGQEYV</sequence>
<dbReference type="VEuPathDB" id="FungiDB:P168DRAFT_244104"/>
<dbReference type="RefSeq" id="XP_024688816.1">
    <property type="nucleotide sequence ID" value="XM_024833910.1"/>
</dbReference>
<evidence type="ECO:0000256" key="1">
    <source>
        <dbReference type="ARBA" id="ARBA00038414"/>
    </source>
</evidence>
<dbReference type="OrthoDB" id="412018at2759"/>
<dbReference type="GO" id="GO:0047661">
    <property type="term" value="F:amino-acid racemase activity"/>
    <property type="evidence" value="ECO:0007669"/>
    <property type="project" value="InterPro"/>
</dbReference>
<dbReference type="AlphaFoldDB" id="A0A2I1CRG9"/>
<keyword evidence="3" id="KW-0378">Hydrolase</keyword>
<dbReference type="Proteomes" id="UP000234254">
    <property type="component" value="Unassembled WGS sequence"/>
</dbReference>
<organism evidence="3 4">
    <name type="scientific">Aspergillus campestris (strain IBT 28561)</name>
    <dbReference type="NCBI Taxonomy" id="1392248"/>
    <lineage>
        <taxon>Eukaryota</taxon>
        <taxon>Fungi</taxon>
        <taxon>Dikarya</taxon>
        <taxon>Ascomycota</taxon>
        <taxon>Pezizomycotina</taxon>
        <taxon>Eurotiomycetes</taxon>
        <taxon>Eurotiomycetidae</taxon>
        <taxon>Eurotiales</taxon>
        <taxon>Aspergillaceae</taxon>
        <taxon>Aspergillus</taxon>
        <taxon>Aspergillus subgen. Circumdati</taxon>
    </lineage>
</organism>
<dbReference type="SUPFAM" id="SSF56317">
    <property type="entry name" value="Carbon-nitrogen hydrolase"/>
    <property type="match status" value="1"/>
</dbReference>
<name>A0A2I1CRG9_ASPC2</name>
<protein>
    <submittedName>
        <fullName evidence="3">Carbon-nitrogen hydrolase</fullName>
    </submittedName>
</protein>
<evidence type="ECO:0000313" key="4">
    <source>
        <dbReference type="Proteomes" id="UP000234254"/>
    </source>
</evidence>
<dbReference type="PANTHER" id="PTHR28047">
    <property type="entry name" value="PROTEIN DCG1"/>
    <property type="match status" value="1"/>
</dbReference>
<accession>A0A2I1CRG9</accession>
<dbReference type="Pfam" id="PF01177">
    <property type="entry name" value="Asp_Glu_race"/>
    <property type="match status" value="1"/>
</dbReference>
<dbReference type="SUPFAM" id="SSF53681">
    <property type="entry name" value="Aspartate/glutamate racemase"/>
    <property type="match status" value="1"/>
</dbReference>